<dbReference type="EMBL" id="KQ251358">
    <property type="protein sequence ID" value="KNC70371.1"/>
    <property type="molecule type" value="Genomic_DNA"/>
</dbReference>
<gene>
    <name evidence="1" type="ORF">SARC_17102</name>
</gene>
<dbReference type="RefSeq" id="XP_014144273.1">
    <property type="nucleotide sequence ID" value="XM_014288798.1"/>
</dbReference>
<dbReference type="AlphaFoldDB" id="A0A0L0F131"/>
<sequence length="221" mass="24743">MKTLQQTPTPLWAQPSILNLPTDLLIESDDEVNSGPKTNSSATNGYTYAHRQKQLQRHKQKQKQAQSRARSQQLLNVHSTLSQSTAHTLGALTPATTHRTLHTPASTLGVNSLATTQNPPHTPHTTQLASSLPSTFATLPVLTPADTVAREVYMWAMKVNQPVLSAKARANLMRLRRADETVFRRRDVYETVMRAADDYQFSVPSRRVLHSLFPVHDIYFP</sequence>
<organism evidence="1 2">
    <name type="scientific">Sphaeroforma arctica JP610</name>
    <dbReference type="NCBI Taxonomy" id="667725"/>
    <lineage>
        <taxon>Eukaryota</taxon>
        <taxon>Ichthyosporea</taxon>
        <taxon>Ichthyophonida</taxon>
        <taxon>Sphaeroforma</taxon>
    </lineage>
</organism>
<keyword evidence="2" id="KW-1185">Reference proteome</keyword>
<proteinExistence type="predicted"/>
<protein>
    <submittedName>
        <fullName evidence="1">Uncharacterized protein</fullName>
    </submittedName>
</protein>
<dbReference type="Proteomes" id="UP000054560">
    <property type="component" value="Unassembled WGS sequence"/>
</dbReference>
<name>A0A0L0F131_9EUKA</name>
<dbReference type="GeneID" id="25917606"/>
<accession>A0A0L0F131</accession>
<evidence type="ECO:0000313" key="1">
    <source>
        <dbReference type="EMBL" id="KNC70371.1"/>
    </source>
</evidence>
<reference evidence="1 2" key="1">
    <citation type="submission" date="2011-02" db="EMBL/GenBank/DDBJ databases">
        <title>The Genome Sequence of Sphaeroforma arctica JP610.</title>
        <authorList>
            <consortium name="The Broad Institute Genome Sequencing Platform"/>
            <person name="Russ C."/>
            <person name="Cuomo C."/>
            <person name="Young S.K."/>
            <person name="Zeng Q."/>
            <person name="Gargeya S."/>
            <person name="Alvarado L."/>
            <person name="Berlin A."/>
            <person name="Chapman S.B."/>
            <person name="Chen Z."/>
            <person name="Freedman E."/>
            <person name="Gellesch M."/>
            <person name="Goldberg J."/>
            <person name="Griggs A."/>
            <person name="Gujja S."/>
            <person name="Heilman E."/>
            <person name="Heiman D."/>
            <person name="Howarth C."/>
            <person name="Mehta T."/>
            <person name="Neiman D."/>
            <person name="Pearson M."/>
            <person name="Roberts A."/>
            <person name="Saif S."/>
            <person name="Shea T."/>
            <person name="Shenoy N."/>
            <person name="Sisk P."/>
            <person name="Stolte C."/>
            <person name="Sykes S."/>
            <person name="White J."/>
            <person name="Yandava C."/>
            <person name="Burger G."/>
            <person name="Gray M.W."/>
            <person name="Holland P.W.H."/>
            <person name="King N."/>
            <person name="Lang F.B.F."/>
            <person name="Roger A.J."/>
            <person name="Ruiz-Trillo I."/>
            <person name="Haas B."/>
            <person name="Nusbaum C."/>
            <person name="Birren B."/>
        </authorList>
    </citation>
    <scope>NUCLEOTIDE SEQUENCE [LARGE SCALE GENOMIC DNA]</scope>
    <source>
        <strain evidence="1 2">JP610</strain>
    </source>
</reference>
<feature type="non-terminal residue" evidence="1">
    <location>
        <position position="221"/>
    </location>
</feature>
<evidence type="ECO:0000313" key="2">
    <source>
        <dbReference type="Proteomes" id="UP000054560"/>
    </source>
</evidence>